<dbReference type="Proteomes" id="UP000193240">
    <property type="component" value="Unassembled WGS sequence"/>
</dbReference>
<dbReference type="PROSITE" id="PS50181">
    <property type="entry name" value="FBOX"/>
    <property type="match status" value="1"/>
</dbReference>
<dbReference type="AlphaFoldDB" id="A0A1Y2MAE8"/>
<evidence type="ECO:0000313" key="3">
    <source>
        <dbReference type="Proteomes" id="UP000193240"/>
    </source>
</evidence>
<reference evidence="2 3" key="1">
    <citation type="journal article" date="2017" name="Genome Announc.">
        <title>Genome sequence of the saprophytic ascomycete Epicoccum nigrum ICMP 19927 strain isolated from New Zealand.</title>
        <authorList>
            <person name="Fokin M."/>
            <person name="Fleetwood D."/>
            <person name="Weir B.S."/>
            <person name="Villas-Boas S.G."/>
        </authorList>
    </citation>
    <scope>NUCLEOTIDE SEQUENCE [LARGE SCALE GENOMIC DNA]</scope>
    <source>
        <strain evidence="2 3">ICMP 19927</strain>
    </source>
</reference>
<evidence type="ECO:0000259" key="1">
    <source>
        <dbReference type="PROSITE" id="PS50181"/>
    </source>
</evidence>
<organism evidence="2 3">
    <name type="scientific">Epicoccum nigrum</name>
    <name type="common">Soil fungus</name>
    <name type="synonym">Epicoccum purpurascens</name>
    <dbReference type="NCBI Taxonomy" id="105696"/>
    <lineage>
        <taxon>Eukaryota</taxon>
        <taxon>Fungi</taxon>
        <taxon>Dikarya</taxon>
        <taxon>Ascomycota</taxon>
        <taxon>Pezizomycotina</taxon>
        <taxon>Dothideomycetes</taxon>
        <taxon>Pleosporomycetidae</taxon>
        <taxon>Pleosporales</taxon>
        <taxon>Pleosporineae</taxon>
        <taxon>Didymellaceae</taxon>
        <taxon>Epicoccum</taxon>
    </lineage>
</organism>
<accession>A0A1Y2MAE8</accession>
<gene>
    <name evidence="2" type="ORF">B5807_02272</name>
</gene>
<proteinExistence type="predicted"/>
<feature type="domain" description="F-box" evidence="1">
    <location>
        <begin position="226"/>
        <end position="272"/>
    </location>
</feature>
<dbReference type="Gene3D" id="1.20.1280.50">
    <property type="match status" value="1"/>
</dbReference>
<dbReference type="InterPro" id="IPR036047">
    <property type="entry name" value="F-box-like_dom_sf"/>
</dbReference>
<dbReference type="InterPro" id="IPR001810">
    <property type="entry name" value="F-box_dom"/>
</dbReference>
<name>A0A1Y2MAE8_EPING</name>
<evidence type="ECO:0000313" key="2">
    <source>
        <dbReference type="EMBL" id="OSS53080.1"/>
    </source>
</evidence>
<keyword evidence="3" id="KW-1185">Reference proteome</keyword>
<sequence length="363" mass="41006">MGGSWDCHCALCCGPLNICCVHIGEGDGDQGKAGGPDNSSISEDSYCEERPYSSSLVSEESTKWIHQCRALCFDSSNEAVFISGVGHYDDYGYFEVREPGNDPHDTNPDMYHCYEDSGEWEVLTFPFHEACYRVLAERLGYKKSSEIDTYALYKVFKQYNDSAYELGLDYGGVKTEQTWDSRRGEEYLVCSPDDGGVELKDTIWSLVPSRLLLAEPSPDLSHRVTHDPFSAVPPDLLQEILSYLSVHDALNLMQASQHICSNTREPQYWAEMIGFHLAPWFWEIDDLVAEQNFVDYKGLFLWLDAVTQPRKGVEGPWMGLANRRRIWGVCEQLADAYRVALNQEIVERGVMSDHEEGEEGAGT</sequence>
<protein>
    <recommendedName>
        <fullName evidence="1">F-box domain-containing protein</fullName>
    </recommendedName>
</protein>
<dbReference type="EMBL" id="KZ107839">
    <property type="protein sequence ID" value="OSS53080.1"/>
    <property type="molecule type" value="Genomic_DNA"/>
</dbReference>
<dbReference type="STRING" id="105696.A0A1Y2MAE8"/>
<dbReference type="OMA" id="LWIDEES"/>
<dbReference type="SUPFAM" id="SSF81383">
    <property type="entry name" value="F-box domain"/>
    <property type="match status" value="1"/>
</dbReference>
<dbReference type="InParanoid" id="A0A1Y2MAE8"/>
<dbReference type="Pfam" id="PF00646">
    <property type="entry name" value="F-box"/>
    <property type="match status" value="1"/>
</dbReference>